<reference evidence="2 3" key="1">
    <citation type="submission" date="2020-08" db="EMBL/GenBank/DDBJ databases">
        <title>Genome sequencing of Purple Non-Sulfur Bacteria from various extreme environments.</title>
        <authorList>
            <person name="Mayer M."/>
        </authorList>
    </citation>
    <scope>NUCLEOTIDE SEQUENCE [LARGE SCALE GENOMIC DNA]</scope>
    <source>
        <strain evidence="2 3">JA135</strain>
    </source>
</reference>
<comment type="caution">
    <text evidence="2">The sequence shown here is derived from an EMBL/GenBank/DDBJ whole genome shotgun (WGS) entry which is preliminary data.</text>
</comment>
<evidence type="ECO:0000313" key="3">
    <source>
        <dbReference type="Proteomes" id="UP000555728"/>
    </source>
</evidence>
<dbReference type="Pfam" id="PF02589">
    <property type="entry name" value="LUD_dom"/>
    <property type="match status" value="1"/>
</dbReference>
<gene>
    <name evidence="2" type="ORF">GGD88_002268</name>
</gene>
<dbReference type="InterPro" id="IPR024185">
    <property type="entry name" value="FTHF_cligase-like_sf"/>
</dbReference>
<dbReference type="RefSeq" id="WP_184435463.1">
    <property type="nucleotide sequence ID" value="NZ_JACIGI010000017.1"/>
</dbReference>
<feature type="domain" description="LUD" evidence="1">
    <location>
        <begin position="123"/>
        <end position="221"/>
    </location>
</feature>
<dbReference type="PANTHER" id="PTHR43682:SF1">
    <property type="entry name" value="LACTATE UTILIZATION PROTEIN C"/>
    <property type="match status" value="1"/>
</dbReference>
<dbReference type="Proteomes" id="UP000555728">
    <property type="component" value="Unassembled WGS sequence"/>
</dbReference>
<dbReference type="SUPFAM" id="SSF100950">
    <property type="entry name" value="NagB/RpiA/CoA transferase-like"/>
    <property type="match status" value="1"/>
</dbReference>
<organism evidence="2 3">
    <name type="scientific">Roseospira goensis</name>
    <dbReference type="NCBI Taxonomy" id="391922"/>
    <lineage>
        <taxon>Bacteria</taxon>
        <taxon>Pseudomonadati</taxon>
        <taxon>Pseudomonadota</taxon>
        <taxon>Alphaproteobacteria</taxon>
        <taxon>Rhodospirillales</taxon>
        <taxon>Rhodospirillaceae</taxon>
        <taxon>Roseospira</taxon>
    </lineage>
</organism>
<accession>A0A7W6S0B1</accession>
<dbReference type="AlphaFoldDB" id="A0A7W6S0B1"/>
<dbReference type="PANTHER" id="PTHR43682">
    <property type="entry name" value="LACTATE UTILIZATION PROTEIN C"/>
    <property type="match status" value="1"/>
</dbReference>
<dbReference type="Gene3D" id="3.40.50.10420">
    <property type="entry name" value="NagB/RpiA/CoA transferase-like"/>
    <property type="match status" value="1"/>
</dbReference>
<name>A0A7W6S0B1_9PROT</name>
<protein>
    <submittedName>
        <fullName evidence="2">L-lactate dehydrogenase complex protein LldG</fullName>
    </submittedName>
</protein>
<evidence type="ECO:0000313" key="2">
    <source>
        <dbReference type="EMBL" id="MBB4286536.1"/>
    </source>
</evidence>
<dbReference type="InterPro" id="IPR003741">
    <property type="entry name" value="LUD_dom"/>
</dbReference>
<proteinExistence type="predicted"/>
<keyword evidence="3" id="KW-1185">Reference proteome</keyword>
<dbReference type="InterPro" id="IPR037171">
    <property type="entry name" value="NagB/RpiA_transferase-like"/>
</dbReference>
<evidence type="ECO:0000259" key="1">
    <source>
        <dbReference type="Pfam" id="PF02589"/>
    </source>
</evidence>
<sequence>MTDPARDSILNGIRAALRRGPLPAETRAALDRGLAAPAPAVVPAIARGSRAALVARFVVNAEAAAATVARVAPAAVGPAVAAYLRDHNQPTRVAVAADARLDGLADSGLLTVERRGTPAGDDAVGVGHALAGLAETGTLLMASGPDSPSTLNMLPDTHIVVVRARDVVGGLEDGWARLRTAHPDGPPRTVHFITGPSRTGDIEQTLQLGAHGPRRLHIVLVDDDPDAPAA</sequence>
<dbReference type="EMBL" id="JACIGI010000017">
    <property type="protein sequence ID" value="MBB4286536.1"/>
    <property type="molecule type" value="Genomic_DNA"/>
</dbReference>